<dbReference type="PANTHER" id="PTHR24043:SF8">
    <property type="entry name" value="EGF-LIKE DOMAIN-CONTAINING PROTEIN"/>
    <property type="match status" value="1"/>
</dbReference>
<evidence type="ECO:0000256" key="2">
    <source>
        <dbReference type="SAM" id="Phobius"/>
    </source>
</evidence>
<keyword evidence="2" id="KW-0472">Membrane</keyword>
<name>A0A6J8EC17_MYTCO</name>
<proteinExistence type="predicted"/>
<keyword evidence="1" id="KW-0245">EGF-like domain</keyword>
<dbReference type="OrthoDB" id="10252017at2759"/>
<organism evidence="3 4">
    <name type="scientific">Mytilus coruscus</name>
    <name type="common">Sea mussel</name>
    <dbReference type="NCBI Taxonomy" id="42192"/>
    <lineage>
        <taxon>Eukaryota</taxon>
        <taxon>Metazoa</taxon>
        <taxon>Spiralia</taxon>
        <taxon>Lophotrochozoa</taxon>
        <taxon>Mollusca</taxon>
        <taxon>Bivalvia</taxon>
        <taxon>Autobranchia</taxon>
        <taxon>Pteriomorphia</taxon>
        <taxon>Mytilida</taxon>
        <taxon>Mytiloidea</taxon>
        <taxon>Mytilidae</taxon>
        <taxon>Mytilinae</taxon>
        <taxon>Mytilus</taxon>
    </lineage>
</organism>
<dbReference type="InterPro" id="IPR008979">
    <property type="entry name" value="Galactose-bd-like_sf"/>
</dbReference>
<evidence type="ECO:0000313" key="4">
    <source>
        <dbReference type="Proteomes" id="UP000507470"/>
    </source>
</evidence>
<reference evidence="3 4" key="1">
    <citation type="submission" date="2020-06" db="EMBL/GenBank/DDBJ databases">
        <authorList>
            <person name="Li R."/>
            <person name="Bekaert M."/>
        </authorList>
    </citation>
    <scope>NUCLEOTIDE SEQUENCE [LARGE SCALE GENOMIC DNA]</scope>
    <source>
        <strain evidence="4">wild</strain>
    </source>
</reference>
<dbReference type="GO" id="GO:0005044">
    <property type="term" value="F:scavenger receptor activity"/>
    <property type="evidence" value="ECO:0007669"/>
    <property type="project" value="InterPro"/>
</dbReference>
<dbReference type="SUPFAM" id="SSF49785">
    <property type="entry name" value="Galactose-binding domain-like"/>
    <property type="match status" value="1"/>
</dbReference>
<evidence type="ECO:0008006" key="5">
    <source>
        <dbReference type="Google" id="ProtNLM"/>
    </source>
</evidence>
<dbReference type="PANTHER" id="PTHR24043">
    <property type="entry name" value="SCAVENGER RECEPTOR CLASS F"/>
    <property type="match status" value="1"/>
</dbReference>
<dbReference type="Proteomes" id="UP000507470">
    <property type="component" value="Unassembled WGS sequence"/>
</dbReference>
<accession>A0A6J8EC17</accession>
<evidence type="ECO:0000256" key="1">
    <source>
        <dbReference type="ARBA" id="ARBA00022536"/>
    </source>
</evidence>
<gene>
    <name evidence="3" type="ORF">MCOR_49989</name>
</gene>
<protein>
    <recommendedName>
        <fullName evidence="5">MEGF10_11</fullName>
    </recommendedName>
</protein>
<dbReference type="EMBL" id="CACVKT020008742">
    <property type="protein sequence ID" value="CAC5417493.1"/>
    <property type="molecule type" value="Genomic_DNA"/>
</dbReference>
<dbReference type="InterPro" id="IPR042635">
    <property type="entry name" value="MEGF10/SREC1/2-like"/>
</dbReference>
<keyword evidence="2" id="KW-1133">Transmembrane helix</keyword>
<dbReference type="AlphaFoldDB" id="A0A6J8EC17"/>
<keyword evidence="2" id="KW-0812">Transmembrane</keyword>
<feature type="transmembrane region" description="Helical" evidence="2">
    <location>
        <begin position="469"/>
        <end position="491"/>
    </location>
</feature>
<keyword evidence="4" id="KW-1185">Reference proteome</keyword>
<dbReference type="Gene3D" id="2.170.300.10">
    <property type="entry name" value="Tie2 ligand-binding domain superfamily"/>
    <property type="match status" value="1"/>
</dbReference>
<evidence type="ECO:0000313" key="3">
    <source>
        <dbReference type="EMBL" id="CAC5417493.1"/>
    </source>
</evidence>
<sequence>MDGFALYVTNTSTIPPDGYLCYEDPDPGLPNITQTIPCNELGKYVIYYNNKGSNDGSSVNGPIVELCYVAINGCQKSRWGSNCEEFCSENCIEQHCYLRNGSCVWGCNTNNCLNDICNTFSGVCTDGCKERLTGNYCNKYNMASDGLVELIPKGSQPGSLANDGNKTSCSKTMGPTVTFQVDLQTKSIVTGVYITFGGIPDKYYNGWLSYLYASNTSISWENGTVLYQGKSLPTEIYFNVVFRYLTYVPPVQDISSELEVCEIGIIGCPPSRYGPICNESCPGNCNGPCDLETGNCVFGCLDGWTGDKCGQECPDGQFGRNCSQFCNGCISNICDHVNGLCDNSTGCNPGYVYGNFCNTTCQAGTYGNDCLETCSVNCFNQTCNKITGECLLGCNSGWLGFNCTQECPNGKFGRNCSEFCKGCISNMCDPVNGLCDNTTAIKPGNEYRNSCNPVSTNKAETDHPVSTQIGLFTGGCLFGSLVTAIVCFLLMRKGQLRKRQGKEKCQLNLFFLQLFKMYTPQGNKPNIQVRFRYQYMGKPTISS</sequence>